<accession>A0ABN7XAY8</accession>
<proteinExistence type="predicted"/>
<protein>
    <submittedName>
        <fullName evidence="1">8516_t:CDS:1</fullName>
    </submittedName>
</protein>
<evidence type="ECO:0000313" key="1">
    <source>
        <dbReference type="EMBL" id="CAG8850785.1"/>
    </source>
</evidence>
<dbReference type="EMBL" id="CAJVQB010102798">
    <property type="protein sequence ID" value="CAG8850785.1"/>
    <property type="molecule type" value="Genomic_DNA"/>
</dbReference>
<organism evidence="1 2">
    <name type="scientific">Gigaspora margarita</name>
    <dbReference type="NCBI Taxonomy" id="4874"/>
    <lineage>
        <taxon>Eukaryota</taxon>
        <taxon>Fungi</taxon>
        <taxon>Fungi incertae sedis</taxon>
        <taxon>Mucoromycota</taxon>
        <taxon>Glomeromycotina</taxon>
        <taxon>Glomeromycetes</taxon>
        <taxon>Diversisporales</taxon>
        <taxon>Gigasporaceae</taxon>
        <taxon>Gigaspora</taxon>
    </lineage>
</organism>
<keyword evidence="2" id="KW-1185">Reference proteome</keyword>
<dbReference type="Proteomes" id="UP000789901">
    <property type="component" value="Unassembled WGS sequence"/>
</dbReference>
<evidence type="ECO:0000313" key="2">
    <source>
        <dbReference type="Proteomes" id="UP000789901"/>
    </source>
</evidence>
<sequence length="176" mass="20257">LVFNSELEKSLNEGVYQSTIILLSIRAILKNLPSRLSSFISTSERQSIASSDRKGEGQGRQPDIMFVVKYLGVFFEHVYLECSRLYCSQKKKVDDEINFGENNDGIYWVRKILKLDKEQFGIVGMQIAGNILHLNVLVRDKADIHRYFHIQLTEIPVQSSSVETVTKFKETLYVTY</sequence>
<name>A0ABN7XAY8_GIGMA</name>
<reference evidence="1 2" key="1">
    <citation type="submission" date="2021-06" db="EMBL/GenBank/DDBJ databases">
        <authorList>
            <person name="Kallberg Y."/>
            <person name="Tangrot J."/>
            <person name="Rosling A."/>
        </authorList>
    </citation>
    <scope>NUCLEOTIDE SEQUENCE [LARGE SCALE GENOMIC DNA]</scope>
    <source>
        <strain evidence="1 2">120-4 pot B 10/14</strain>
    </source>
</reference>
<gene>
    <name evidence="1" type="ORF">GMARGA_LOCUS40399</name>
</gene>
<feature type="non-terminal residue" evidence="1">
    <location>
        <position position="1"/>
    </location>
</feature>
<comment type="caution">
    <text evidence="1">The sequence shown here is derived from an EMBL/GenBank/DDBJ whole genome shotgun (WGS) entry which is preliminary data.</text>
</comment>